<sequence length="96" mass="9975">MDLATATAESFAPLVGEQLALRAPTGEAFDAVLVDVTQGPPGAGRDQFALLFVGGPTPPARQGVFEVAHPSLGRLEIFLVPLGPDGRGERYEAVFG</sequence>
<dbReference type="AlphaFoldDB" id="W9GE11"/>
<accession>W9GE11</accession>
<evidence type="ECO:0000313" key="2">
    <source>
        <dbReference type="EMBL" id="EWT02094.1"/>
    </source>
</evidence>
<dbReference type="OrthoDB" id="4871140at2"/>
<dbReference type="Proteomes" id="UP000019489">
    <property type="component" value="Unassembled WGS sequence"/>
</dbReference>
<evidence type="ECO:0000259" key="1">
    <source>
        <dbReference type="Pfam" id="PF21880"/>
    </source>
</evidence>
<organism evidence="2 3">
    <name type="scientific">Intrasporangium oryzae NRRL B-24470</name>
    <dbReference type="NCBI Taxonomy" id="1386089"/>
    <lineage>
        <taxon>Bacteria</taxon>
        <taxon>Bacillati</taxon>
        <taxon>Actinomycetota</taxon>
        <taxon>Actinomycetes</taxon>
        <taxon>Micrococcales</taxon>
        <taxon>Intrasporangiaceae</taxon>
        <taxon>Intrasporangium</taxon>
    </lineage>
</organism>
<feature type="domain" description="DUF6916" evidence="1">
    <location>
        <begin position="7"/>
        <end position="95"/>
    </location>
</feature>
<dbReference type="eggNOG" id="ENOG5033CY7">
    <property type="taxonomic scope" value="Bacteria"/>
</dbReference>
<proteinExistence type="predicted"/>
<protein>
    <recommendedName>
        <fullName evidence="1">DUF6916 domain-containing protein</fullName>
    </recommendedName>
</protein>
<evidence type="ECO:0000313" key="3">
    <source>
        <dbReference type="Proteomes" id="UP000019489"/>
    </source>
</evidence>
<reference evidence="2 3" key="1">
    <citation type="submission" date="2013-08" db="EMBL/GenBank/DDBJ databases">
        <title>Intrasporangium oryzae NRRL B-24470.</title>
        <authorList>
            <person name="Liu H."/>
            <person name="Wang G."/>
        </authorList>
    </citation>
    <scope>NUCLEOTIDE SEQUENCE [LARGE SCALE GENOMIC DNA]</scope>
    <source>
        <strain evidence="2 3">NRRL B-24470</strain>
    </source>
</reference>
<gene>
    <name evidence="2" type="ORF">N865_07370</name>
</gene>
<dbReference type="Pfam" id="PF21880">
    <property type="entry name" value="DUF6916"/>
    <property type="match status" value="1"/>
</dbReference>
<name>W9GE11_9MICO</name>
<dbReference type="InterPro" id="IPR054209">
    <property type="entry name" value="DUF6916"/>
</dbReference>
<dbReference type="EMBL" id="AWSA01000014">
    <property type="protein sequence ID" value="EWT02094.1"/>
    <property type="molecule type" value="Genomic_DNA"/>
</dbReference>
<comment type="caution">
    <text evidence="2">The sequence shown here is derived from an EMBL/GenBank/DDBJ whole genome shotgun (WGS) entry which is preliminary data.</text>
</comment>
<keyword evidence="3" id="KW-1185">Reference proteome</keyword>
<dbReference type="RefSeq" id="WP_034804066.1">
    <property type="nucleotide sequence ID" value="NZ_AWSA01000014.1"/>
</dbReference>